<dbReference type="SMART" id="SM00740">
    <property type="entry name" value="PASTA"/>
    <property type="match status" value="3"/>
</dbReference>
<evidence type="ECO:0000313" key="4">
    <source>
        <dbReference type="Proteomes" id="UP000004892"/>
    </source>
</evidence>
<dbReference type="STRING" id="742817.HMPREF9449_01129"/>
<dbReference type="EMBL" id="ADMC01000017">
    <property type="protein sequence ID" value="EHP48766.1"/>
    <property type="molecule type" value="Genomic_DNA"/>
</dbReference>
<evidence type="ECO:0000313" key="3">
    <source>
        <dbReference type="EMBL" id="EHP48766.1"/>
    </source>
</evidence>
<dbReference type="Gene3D" id="3.30.10.20">
    <property type="match status" value="2"/>
</dbReference>
<proteinExistence type="predicted"/>
<reference evidence="3 4" key="1">
    <citation type="submission" date="2012-01" db="EMBL/GenBank/DDBJ databases">
        <title>The Genome Sequence of Odoribacter laneus YIT 12061.</title>
        <authorList>
            <consortium name="The Broad Institute Genome Sequencing Platform"/>
            <person name="Earl A."/>
            <person name="Ward D."/>
            <person name="Feldgarden M."/>
            <person name="Gevers D."/>
            <person name="Morotomi M."/>
            <person name="Young S.K."/>
            <person name="Zeng Q."/>
            <person name="Gargeya S."/>
            <person name="Fitzgerald M."/>
            <person name="Haas B."/>
            <person name="Abouelleil A."/>
            <person name="Alvarado L."/>
            <person name="Arachchi H.M."/>
            <person name="Berlin A."/>
            <person name="Chapman S.B."/>
            <person name="Gearin G."/>
            <person name="Goldberg J."/>
            <person name="Griggs A."/>
            <person name="Gujja S."/>
            <person name="Hansen M."/>
            <person name="Heiman D."/>
            <person name="Howarth C."/>
            <person name="Larimer J."/>
            <person name="Lui A."/>
            <person name="MacDonald P.J.P."/>
            <person name="McCowen C."/>
            <person name="Montmayeur A."/>
            <person name="Murphy C."/>
            <person name="Neiman D."/>
            <person name="Pearson M."/>
            <person name="Priest M."/>
            <person name="Roberts A."/>
            <person name="Saif S."/>
            <person name="Shea T."/>
            <person name="Sisk P."/>
            <person name="Stolte C."/>
            <person name="Sykes S."/>
            <person name="Wortman J."/>
            <person name="Nusbaum C."/>
            <person name="Birren B."/>
        </authorList>
    </citation>
    <scope>NUCLEOTIDE SEQUENCE [LARGE SCALE GENOMIC DNA]</scope>
    <source>
        <strain evidence="3 4">YIT 12061</strain>
    </source>
</reference>
<organism evidence="3 4">
    <name type="scientific">Odoribacter laneus YIT 12061</name>
    <dbReference type="NCBI Taxonomy" id="742817"/>
    <lineage>
        <taxon>Bacteria</taxon>
        <taxon>Pseudomonadati</taxon>
        <taxon>Bacteroidota</taxon>
        <taxon>Bacteroidia</taxon>
        <taxon>Bacteroidales</taxon>
        <taxon>Odoribacteraceae</taxon>
        <taxon>Odoribacter</taxon>
    </lineage>
</organism>
<dbReference type="InterPro" id="IPR005543">
    <property type="entry name" value="PASTA_dom"/>
</dbReference>
<dbReference type="RefSeq" id="WP_009136277.1">
    <property type="nucleotide sequence ID" value="NZ_JH594596.1"/>
</dbReference>
<evidence type="ECO:0000256" key="1">
    <source>
        <dbReference type="SAM" id="Phobius"/>
    </source>
</evidence>
<dbReference type="Pfam" id="PF03793">
    <property type="entry name" value="PASTA"/>
    <property type="match status" value="1"/>
</dbReference>
<dbReference type="HOGENOM" id="CLU_061566_2_1_10"/>
<keyword evidence="1" id="KW-0472">Membrane</keyword>
<keyword evidence="1" id="KW-0812">Transmembrane</keyword>
<feature type="transmembrane region" description="Helical" evidence="1">
    <location>
        <begin position="12"/>
        <end position="33"/>
    </location>
</feature>
<accession>H1DFU3</accession>
<name>H1DFU3_9BACT</name>
<dbReference type="Proteomes" id="UP000004892">
    <property type="component" value="Unassembled WGS sequence"/>
</dbReference>
<evidence type="ECO:0000259" key="2">
    <source>
        <dbReference type="PROSITE" id="PS51178"/>
    </source>
</evidence>
<gene>
    <name evidence="3" type="ORF">HMPREF9449_01129</name>
</gene>
<dbReference type="PATRIC" id="fig|742817.3.peg.1198"/>
<keyword evidence="4" id="KW-1185">Reference proteome</keyword>
<feature type="domain" description="PASTA" evidence="2">
    <location>
        <begin position="40"/>
        <end position="106"/>
    </location>
</feature>
<dbReference type="GeneID" id="98068716"/>
<dbReference type="PROSITE" id="PS51178">
    <property type="entry name" value="PASTA"/>
    <property type="match status" value="2"/>
</dbReference>
<comment type="caution">
    <text evidence="3">The sequence shown here is derived from an EMBL/GenBank/DDBJ whole genome shotgun (WGS) entry which is preliminary data.</text>
</comment>
<keyword evidence="1" id="KW-1133">Transmembrane helix</keyword>
<protein>
    <recommendedName>
        <fullName evidence="2">PASTA domain-containing protein</fullName>
    </recommendedName>
</protein>
<dbReference type="SUPFAM" id="SSF54184">
    <property type="entry name" value="Penicillin-binding protein 2x (pbp-2x), c-terminal domain"/>
    <property type="match status" value="1"/>
</dbReference>
<dbReference type="CDD" id="cd06577">
    <property type="entry name" value="PASTA_pknB"/>
    <property type="match status" value="1"/>
</dbReference>
<dbReference type="eggNOG" id="COG2815">
    <property type="taxonomic scope" value="Bacteria"/>
</dbReference>
<sequence length="270" mass="30726">MTLKYPKLTFFLLNLLIALLLLTGIGYFVLHYLDNYTRHGYSISVPSFRDLTPKQAEELAAHHKLQVIVIDSIYDENALPGTIQEQYPLEGSKVKNNRTIQLIMNARDPEQIALPSLANIPYRQTLKTLKLKGFEIGHIVYTPSEFKNLVLQLKHQGEVVEPGTLLMKGDTIDIVLGEGNDGNNKVLIPRLYKLKIEEASRLLKENYLNLGEIVKDSLMEADKDIKEAMIYLQDPPYIKNFRITAGTPVNIHVTFDTLKFQALDSLQMME</sequence>
<dbReference type="AlphaFoldDB" id="H1DFU3"/>
<feature type="domain" description="PASTA" evidence="2">
    <location>
        <begin position="108"/>
        <end position="178"/>
    </location>
</feature>